<organism evidence="2 3">
    <name type="scientific">Phanerochaete sordida</name>
    <dbReference type="NCBI Taxonomy" id="48140"/>
    <lineage>
        <taxon>Eukaryota</taxon>
        <taxon>Fungi</taxon>
        <taxon>Dikarya</taxon>
        <taxon>Basidiomycota</taxon>
        <taxon>Agaricomycotina</taxon>
        <taxon>Agaricomycetes</taxon>
        <taxon>Polyporales</taxon>
        <taxon>Phanerochaetaceae</taxon>
        <taxon>Phanerochaete</taxon>
    </lineage>
</organism>
<protein>
    <submittedName>
        <fullName evidence="2">Uncharacterized protein</fullName>
    </submittedName>
</protein>
<feature type="compositionally biased region" description="Polar residues" evidence="1">
    <location>
        <begin position="181"/>
        <end position="192"/>
    </location>
</feature>
<accession>A0A9P3G9C5</accession>
<feature type="compositionally biased region" description="Basic residues" evidence="1">
    <location>
        <begin position="264"/>
        <end position="273"/>
    </location>
</feature>
<feature type="compositionally biased region" description="Pro residues" evidence="1">
    <location>
        <begin position="164"/>
        <end position="177"/>
    </location>
</feature>
<evidence type="ECO:0000313" key="2">
    <source>
        <dbReference type="EMBL" id="GJE90681.1"/>
    </source>
</evidence>
<comment type="caution">
    <text evidence="2">The sequence shown here is derived from an EMBL/GenBank/DDBJ whole genome shotgun (WGS) entry which is preliminary data.</text>
</comment>
<sequence>MAPRTPLPVPLIRKPKFLGSPSMRDVRPEHRYIVRFNRRLQDQARASKPFKAMFKRERTEERDCREKVQEEVVDYRAAGQSPKRKAVEPVGIRRTLTRSLCSLPRRAIPVQVFVSLNEAMDVDIDEAEGDSMDVDDVPSPDGDVEMEDATTPTSFIIPLIYPPFVPPRPSPPPPPTYIPTRASNADTSTVLPSRSLHRDSTGSSGLRGSADRARRTPRGQRNRQFMAFTKASHRGTAEASTPAPAKRTPASPMAGPSGEDTVKKAGRPRRRRTAATGDYKATHNDKNMRL</sequence>
<feature type="region of interest" description="Disordered" evidence="1">
    <location>
        <begin position="164"/>
        <end position="290"/>
    </location>
</feature>
<dbReference type="EMBL" id="BPQB01000017">
    <property type="protein sequence ID" value="GJE90681.1"/>
    <property type="molecule type" value="Genomic_DNA"/>
</dbReference>
<proteinExistence type="predicted"/>
<dbReference type="Proteomes" id="UP000703269">
    <property type="component" value="Unassembled WGS sequence"/>
</dbReference>
<gene>
    <name evidence="2" type="ORF">PsYK624_068250</name>
</gene>
<evidence type="ECO:0000313" key="3">
    <source>
        <dbReference type="Proteomes" id="UP000703269"/>
    </source>
</evidence>
<reference evidence="2 3" key="1">
    <citation type="submission" date="2021-08" db="EMBL/GenBank/DDBJ databases">
        <title>Draft Genome Sequence of Phanerochaete sordida strain YK-624.</title>
        <authorList>
            <person name="Mori T."/>
            <person name="Dohra H."/>
            <person name="Suzuki T."/>
            <person name="Kawagishi H."/>
            <person name="Hirai H."/>
        </authorList>
    </citation>
    <scope>NUCLEOTIDE SEQUENCE [LARGE SCALE GENOMIC DNA]</scope>
    <source>
        <strain evidence="2 3">YK-624</strain>
    </source>
</reference>
<name>A0A9P3G9C5_9APHY</name>
<evidence type="ECO:0000256" key="1">
    <source>
        <dbReference type="SAM" id="MobiDB-lite"/>
    </source>
</evidence>
<dbReference type="AlphaFoldDB" id="A0A9P3G9C5"/>
<feature type="compositionally biased region" description="Basic and acidic residues" evidence="1">
    <location>
        <begin position="280"/>
        <end position="290"/>
    </location>
</feature>
<keyword evidence="3" id="KW-1185">Reference proteome</keyword>